<reference evidence="3" key="1">
    <citation type="journal article" date="2023" name="Mar. Drugs">
        <title>Gemmata algarum, a Novel Planctomycete Isolated from an Algal Mat, Displays Antimicrobial Activity.</title>
        <authorList>
            <person name="Kumar G."/>
            <person name="Kallscheuer N."/>
            <person name="Kashif M."/>
            <person name="Ahamad S."/>
            <person name="Jagadeeshwari U."/>
            <person name="Pannikurungottu S."/>
            <person name="Haufschild T."/>
            <person name="Kabuu M."/>
            <person name="Sasikala C."/>
            <person name="Jogler C."/>
            <person name="Ramana C."/>
        </authorList>
    </citation>
    <scope>NUCLEOTIDE SEQUENCE [LARGE SCALE GENOMIC DNA]</scope>
    <source>
        <strain evidence="3">JC673</strain>
    </source>
</reference>
<organism evidence="2 3">
    <name type="scientific">Gemmata algarum</name>
    <dbReference type="NCBI Taxonomy" id="2975278"/>
    <lineage>
        <taxon>Bacteria</taxon>
        <taxon>Pseudomonadati</taxon>
        <taxon>Planctomycetota</taxon>
        <taxon>Planctomycetia</taxon>
        <taxon>Gemmatales</taxon>
        <taxon>Gemmataceae</taxon>
        <taxon>Gemmata</taxon>
    </lineage>
</organism>
<keyword evidence="3" id="KW-1185">Reference proteome</keyword>
<gene>
    <name evidence="2" type="ORF">R5W23_006285</name>
</gene>
<sequence>MSPPVPPASAGPIRLTLTETVEADELAALLTAARAAVDGRRGVTFDCSAAPFLPTGAVQLLFAAGRACRARGLPFSAAGVQPPAAAYLRLAGLGAALGL</sequence>
<feature type="domain" description="STAS" evidence="1">
    <location>
        <begin position="1"/>
        <end position="99"/>
    </location>
</feature>
<name>A0ABU5ESM1_9BACT</name>
<dbReference type="Gene3D" id="3.30.750.24">
    <property type="entry name" value="STAS domain"/>
    <property type="match status" value="1"/>
</dbReference>
<dbReference type="InterPro" id="IPR002645">
    <property type="entry name" value="STAS_dom"/>
</dbReference>
<dbReference type="EMBL" id="JAXBLV010000008">
    <property type="protein sequence ID" value="MDY3557948.1"/>
    <property type="molecule type" value="Genomic_DNA"/>
</dbReference>
<dbReference type="Proteomes" id="UP001272242">
    <property type="component" value="Unassembled WGS sequence"/>
</dbReference>
<accession>A0ABU5ESM1</accession>
<evidence type="ECO:0000259" key="1">
    <source>
        <dbReference type="PROSITE" id="PS50801"/>
    </source>
</evidence>
<evidence type="ECO:0000313" key="3">
    <source>
        <dbReference type="Proteomes" id="UP001272242"/>
    </source>
</evidence>
<proteinExistence type="predicted"/>
<comment type="caution">
    <text evidence="2">The sequence shown here is derived from an EMBL/GenBank/DDBJ whole genome shotgun (WGS) entry which is preliminary data.</text>
</comment>
<protein>
    <submittedName>
        <fullName evidence="2">STAS domain-containing protein</fullName>
    </submittedName>
</protein>
<dbReference type="PROSITE" id="PS50801">
    <property type="entry name" value="STAS"/>
    <property type="match status" value="1"/>
</dbReference>
<dbReference type="InterPro" id="IPR036513">
    <property type="entry name" value="STAS_dom_sf"/>
</dbReference>
<evidence type="ECO:0000313" key="2">
    <source>
        <dbReference type="EMBL" id="MDY3557948.1"/>
    </source>
</evidence>
<dbReference type="InterPro" id="IPR058548">
    <property type="entry name" value="MlaB-like_STAS"/>
</dbReference>
<dbReference type="RefSeq" id="WP_261189484.1">
    <property type="nucleotide sequence ID" value="NZ_JAXBLV010000008.1"/>
</dbReference>
<dbReference type="SUPFAM" id="SSF52091">
    <property type="entry name" value="SpoIIaa-like"/>
    <property type="match status" value="1"/>
</dbReference>
<dbReference type="Pfam" id="PF13466">
    <property type="entry name" value="STAS_2"/>
    <property type="match status" value="1"/>
</dbReference>